<sequence>MSSRGQDARAEDCVNAVGVDVNTVSAALVTRVSGLSLTVAENIVIYRDQHGH</sequence>
<dbReference type="STRING" id="1045855.DSC_01540"/>
<organism evidence="1 2">
    <name type="scientific">Pseudoxanthomonas spadix (strain BD-a59)</name>
    <dbReference type="NCBI Taxonomy" id="1045855"/>
    <lineage>
        <taxon>Bacteria</taxon>
        <taxon>Pseudomonadati</taxon>
        <taxon>Pseudomonadota</taxon>
        <taxon>Gammaproteobacteria</taxon>
        <taxon>Lysobacterales</taxon>
        <taxon>Lysobacteraceae</taxon>
        <taxon>Pseudoxanthomonas</taxon>
    </lineage>
</organism>
<dbReference type="AlphaFoldDB" id="G7UU72"/>
<keyword evidence="2" id="KW-1185">Reference proteome</keyword>
<evidence type="ECO:0000313" key="2">
    <source>
        <dbReference type="Proteomes" id="UP000005870"/>
    </source>
</evidence>
<dbReference type="OrthoDB" id="9804714at2"/>
<dbReference type="eggNOG" id="COG2183">
    <property type="taxonomic scope" value="Bacteria"/>
</dbReference>
<gene>
    <name evidence="1" type="ordered locus">DSC_01540</name>
</gene>
<dbReference type="Pfam" id="PF12836">
    <property type="entry name" value="HHH_3"/>
    <property type="match status" value="1"/>
</dbReference>
<dbReference type="KEGG" id="psd:DSC_01540"/>
<dbReference type="Gene3D" id="1.10.150.310">
    <property type="entry name" value="Tex RuvX-like domain-like"/>
    <property type="match status" value="1"/>
</dbReference>
<reference evidence="1 2" key="1">
    <citation type="journal article" date="2012" name="J. Bacteriol.">
        <title>Complete Genome Sequence of the BTEX-Degrading Bacterium Pseudoxanthomonas spadix BD-a59.</title>
        <authorList>
            <person name="Lee S.H."/>
            <person name="Jin H.M."/>
            <person name="Lee H.J."/>
            <person name="Kim J.M."/>
            <person name="Jeon C.O."/>
        </authorList>
    </citation>
    <scope>NUCLEOTIDE SEQUENCE [LARGE SCALE GENOMIC DNA]</scope>
    <source>
        <strain evidence="1 2">BD-a59</strain>
    </source>
</reference>
<dbReference type="Proteomes" id="UP000005870">
    <property type="component" value="Chromosome"/>
</dbReference>
<dbReference type="EMBL" id="CP003093">
    <property type="protein sequence ID" value="AER54961.1"/>
    <property type="molecule type" value="Genomic_DNA"/>
</dbReference>
<name>G7UU72_PSEUP</name>
<dbReference type="HOGENOM" id="CLU_3083879_0_0_6"/>
<evidence type="ECO:0000313" key="1">
    <source>
        <dbReference type="EMBL" id="AER54961.1"/>
    </source>
</evidence>
<protein>
    <submittedName>
        <fullName evidence="1">Tex-like protein</fullName>
    </submittedName>
</protein>
<accession>G7UU72</accession>
<dbReference type="SUPFAM" id="SSF47781">
    <property type="entry name" value="RuvA domain 2-like"/>
    <property type="match status" value="1"/>
</dbReference>
<proteinExistence type="predicted"/>
<dbReference type="InterPro" id="IPR010994">
    <property type="entry name" value="RuvA_2-like"/>
</dbReference>